<dbReference type="SUPFAM" id="SSF56925">
    <property type="entry name" value="OMPA-like"/>
    <property type="match status" value="1"/>
</dbReference>
<evidence type="ECO:0000313" key="7">
    <source>
        <dbReference type="Proteomes" id="UP001278995"/>
    </source>
</evidence>
<comment type="subcellular location">
    <subcellularLocation>
        <location evidence="1">Cell outer membrane</location>
    </subcellularLocation>
</comment>
<evidence type="ECO:0000256" key="2">
    <source>
        <dbReference type="ARBA" id="ARBA00005722"/>
    </source>
</evidence>
<dbReference type="PANTHER" id="PTHR38776">
    <property type="entry name" value="MLTA-INTERACTING PROTEIN-RELATED"/>
    <property type="match status" value="1"/>
</dbReference>
<dbReference type="Proteomes" id="UP001278995">
    <property type="component" value="Unassembled WGS sequence"/>
</dbReference>
<organism evidence="6 7">
    <name type="scientific">Acinetobacter faecalis</name>
    <dbReference type="NCBI Taxonomy" id="2665161"/>
    <lineage>
        <taxon>Bacteria</taxon>
        <taxon>Pseudomonadati</taxon>
        <taxon>Pseudomonadota</taxon>
        <taxon>Gammaproteobacteria</taxon>
        <taxon>Moraxellales</taxon>
        <taxon>Moraxellaceae</taxon>
        <taxon>Acinetobacter</taxon>
    </lineage>
</organism>
<proteinExistence type="inferred from homology"/>
<evidence type="ECO:0000313" key="6">
    <source>
        <dbReference type="EMBL" id="MDY6486096.1"/>
    </source>
</evidence>
<protein>
    <submittedName>
        <fullName evidence="6">MipA/OmpV family protein</fullName>
    </submittedName>
</protein>
<accession>A0AB35UYP6</accession>
<dbReference type="PANTHER" id="PTHR38776:SF1">
    <property type="entry name" value="MLTA-INTERACTING PROTEIN-RELATED"/>
    <property type="match status" value="1"/>
</dbReference>
<dbReference type="AlphaFoldDB" id="A0AB35UYP6"/>
<comment type="similarity">
    <text evidence="2">Belongs to the MipA/OmpV family.</text>
</comment>
<dbReference type="InterPro" id="IPR010583">
    <property type="entry name" value="MipA"/>
</dbReference>
<dbReference type="GO" id="GO:0009279">
    <property type="term" value="C:cell outer membrane"/>
    <property type="evidence" value="ECO:0007669"/>
    <property type="project" value="UniProtKB-SubCell"/>
</dbReference>
<evidence type="ECO:0000256" key="5">
    <source>
        <dbReference type="ARBA" id="ARBA00023237"/>
    </source>
</evidence>
<keyword evidence="3" id="KW-0732">Signal</keyword>
<evidence type="ECO:0000256" key="4">
    <source>
        <dbReference type="ARBA" id="ARBA00023136"/>
    </source>
</evidence>
<name>A0AB35UYP6_9GAMM</name>
<dbReference type="RefSeq" id="WP_321098454.1">
    <property type="nucleotide sequence ID" value="NZ_JAXHPK010000018.1"/>
</dbReference>
<evidence type="ECO:0000256" key="1">
    <source>
        <dbReference type="ARBA" id="ARBA00004442"/>
    </source>
</evidence>
<dbReference type="InterPro" id="IPR011250">
    <property type="entry name" value="OMP/PagP_B-barrel"/>
</dbReference>
<dbReference type="EMBL" id="JAXHPL010000008">
    <property type="protein sequence ID" value="MDY6486096.1"/>
    <property type="molecule type" value="Genomic_DNA"/>
</dbReference>
<dbReference type="Pfam" id="PF06629">
    <property type="entry name" value="MipA"/>
    <property type="match status" value="1"/>
</dbReference>
<reference evidence="6 7" key="1">
    <citation type="submission" date="2023-11" db="EMBL/GenBank/DDBJ databases">
        <title>The common occurrence of Acinetobacte faecalis in cattle feces and its emended description.</title>
        <authorList>
            <person name="Kyselkova M."/>
            <person name="Xanthopoulou K."/>
            <person name="Shestivska V."/>
            <person name="Spanelova P."/>
            <person name="Maixnerova M."/>
            <person name="Higgins P.G."/>
            <person name="Nemec A."/>
        </authorList>
    </citation>
    <scope>NUCLEOTIDE SEQUENCE [LARGE SCALE GENOMIC DNA]</scope>
    <source>
        <strain evidence="6 7">ANC 7483</strain>
    </source>
</reference>
<keyword evidence="5" id="KW-0998">Cell outer membrane</keyword>
<keyword evidence="4" id="KW-0472">Membrane</keyword>
<gene>
    <name evidence="6" type="ORF">SKM51_02545</name>
</gene>
<comment type="caution">
    <text evidence="6">The sequence shown here is derived from an EMBL/GenBank/DDBJ whole genome shotgun (WGS) entry which is preliminary data.</text>
</comment>
<evidence type="ECO:0000256" key="3">
    <source>
        <dbReference type="ARBA" id="ARBA00022729"/>
    </source>
</evidence>
<sequence>MLRNIGLTIILCIPFTTFANDDKPPKGQIYKAQGLSLGIGAVGSSGIYVGEKTEITPIPVISYETEHFFIRGLYAGVELYKNNLLTVNAITNINMMNLDIDNLSKEKLAANNISTSQLEDRERSVDLGIESIVRLPYGLFSLQAVNDIGGASDGAELRFNYQYFWRINPKVTLMPNVGIDWLSDKRANYYYGILDSEVSRGVVAYKPNHVFIPHLSLGASYALTDKVKLSGAAMQKFLPNKVQDGPLVDKSKLTNFYMALTYKF</sequence>